<reference evidence="3" key="1">
    <citation type="journal article" date="2014" name="Front. Microbiol.">
        <title>High frequency of phylogenetically diverse reductive dehalogenase-homologous genes in deep subseafloor sedimentary metagenomes.</title>
        <authorList>
            <person name="Kawai M."/>
            <person name="Futagami T."/>
            <person name="Toyoda A."/>
            <person name="Takaki Y."/>
            <person name="Nishi S."/>
            <person name="Hori S."/>
            <person name="Arai W."/>
            <person name="Tsubouchi T."/>
            <person name="Morono Y."/>
            <person name="Uchiyama I."/>
            <person name="Ito T."/>
            <person name="Fujiyama A."/>
            <person name="Inagaki F."/>
            <person name="Takami H."/>
        </authorList>
    </citation>
    <scope>NUCLEOTIDE SEQUENCE</scope>
    <source>
        <strain evidence="3">Expedition CK06-06</strain>
    </source>
</reference>
<name>X1BSN9_9ZZZZ</name>
<dbReference type="InterPro" id="IPR036890">
    <property type="entry name" value="HATPase_C_sf"/>
</dbReference>
<evidence type="ECO:0000313" key="3">
    <source>
        <dbReference type="EMBL" id="GAG84162.1"/>
    </source>
</evidence>
<comment type="caution">
    <text evidence="3">The sequence shown here is derived from an EMBL/GenBank/DDBJ whole genome shotgun (WGS) entry which is preliminary data.</text>
</comment>
<accession>X1BSN9</accession>
<dbReference type="EMBL" id="BART01010030">
    <property type="protein sequence ID" value="GAG84162.1"/>
    <property type="molecule type" value="Genomic_DNA"/>
</dbReference>
<dbReference type="SUPFAM" id="SSF55874">
    <property type="entry name" value="ATPase domain of HSP90 chaperone/DNA topoisomerase II/histidine kinase"/>
    <property type="match status" value="1"/>
</dbReference>
<sequence>MIMATEKFPGRFESLAGIRKFVSEAAEEAGFNDKEIYAVELAVDEACTNIIEHAYGGEGKGEIICICNDINYGLEIILKDDGKQFDPADVKSPDFSVELEKLKPRGAGIFLIRNMMDDVDFKFSRESGNELRMVKRKGN</sequence>
<keyword evidence="1" id="KW-0723">Serine/threonine-protein kinase</keyword>
<dbReference type="AlphaFoldDB" id="X1BSN9"/>
<proteinExistence type="predicted"/>
<protein>
    <recommendedName>
        <fullName evidence="2">Histidine kinase/HSP90-like ATPase domain-containing protein</fullName>
    </recommendedName>
</protein>
<dbReference type="PANTHER" id="PTHR35526">
    <property type="entry name" value="ANTI-SIGMA-F FACTOR RSBW-RELATED"/>
    <property type="match status" value="1"/>
</dbReference>
<dbReference type="Gene3D" id="3.30.565.10">
    <property type="entry name" value="Histidine kinase-like ATPase, C-terminal domain"/>
    <property type="match status" value="1"/>
</dbReference>
<dbReference type="CDD" id="cd16936">
    <property type="entry name" value="HATPase_RsbW-like"/>
    <property type="match status" value="1"/>
</dbReference>
<dbReference type="Pfam" id="PF13581">
    <property type="entry name" value="HATPase_c_2"/>
    <property type="match status" value="1"/>
</dbReference>
<organism evidence="3">
    <name type="scientific">marine sediment metagenome</name>
    <dbReference type="NCBI Taxonomy" id="412755"/>
    <lineage>
        <taxon>unclassified sequences</taxon>
        <taxon>metagenomes</taxon>
        <taxon>ecological metagenomes</taxon>
    </lineage>
</organism>
<evidence type="ECO:0000256" key="1">
    <source>
        <dbReference type="ARBA" id="ARBA00022527"/>
    </source>
</evidence>
<keyword evidence="1" id="KW-0418">Kinase</keyword>
<keyword evidence="1" id="KW-0808">Transferase</keyword>
<evidence type="ECO:0000259" key="2">
    <source>
        <dbReference type="Pfam" id="PF13581"/>
    </source>
</evidence>
<dbReference type="InterPro" id="IPR003594">
    <property type="entry name" value="HATPase_dom"/>
</dbReference>
<dbReference type="GO" id="GO:0004674">
    <property type="term" value="F:protein serine/threonine kinase activity"/>
    <property type="evidence" value="ECO:0007669"/>
    <property type="project" value="UniProtKB-KW"/>
</dbReference>
<gene>
    <name evidence="3" type="ORF">S01H4_22005</name>
</gene>
<feature type="domain" description="Histidine kinase/HSP90-like ATPase" evidence="2">
    <location>
        <begin position="8"/>
        <end position="135"/>
    </location>
</feature>
<dbReference type="InterPro" id="IPR050267">
    <property type="entry name" value="Anti-sigma-factor_SerPK"/>
</dbReference>